<evidence type="ECO:0000313" key="2">
    <source>
        <dbReference type="Proteomes" id="UP000275267"/>
    </source>
</evidence>
<dbReference type="STRING" id="4540.A0A3L6RJK4"/>
<keyword evidence="2" id="KW-1185">Reference proteome</keyword>
<gene>
    <name evidence="1" type="ORF">C2845_PM13G23650</name>
</gene>
<sequence length="182" mass="20958">MVSMPKTLEKYQKCSYAGPETALQNRESEQLKSSRNEYLKLKARVENLQRTQRAISFENVKYGKTCVKGPRTSSKLNLPVCYLFISTQHMVDQLTELQRKEKMFSEANKCLRRKLEESNQVIWQQAWEHGEPQPEVQHQLHGGNGFFHPLDAARGEPTLQIGYPSEALTSSCMTTFLPPWLP</sequence>
<accession>A0A3L6RJK4</accession>
<comment type="caution">
    <text evidence="1">The sequence shown here is derived from an EMBL/GenBank/DDBJ whole genome shotgun (WGS) entry which is preliminary data.</text>
</comment>
<reference evidence="2" key="1">
    <citation type="journal article" date="2019" name="Nat. Commun.">
        <title>The genome of broomcorn millet.</title>
        <authorList>
            <person name="Zou C."/>
            <person name="Miki D."/>
            <person name="Li D."/>
            <person name="Tang Q."/>
            <person name="Xiao L."/>
            <person name="Rajput S."/>
            <person name="Deng P."/>
            <person name="Jia W."/>
            <person name="Huang R."/>
            <person name="Zhang M."/>
            <person name="Sun Y."/>
            <person name="Hu J."/>
            <person name="Fu X."/>
            <person name="Schnable P.S."/>
            <person name="Li F."/>
            <person name="Zhang H."/>
            <person name="Feng B."/>
            <person name="Zhu X."/>
            <person name="Liu R."/>
            <person name="Schnable J.C."/>
            <person name="Zhu J.-K."/>
            <person name="Zhang H."/>
        </authorList>
    </citation>
    <scope>NUCLEOTIDE SEQUENCE [LARGE SCALE GENOMIC DNA]</scope>
</reference>
<organism evidence="1 2">
    <name type="scientific">Panicum miliaceum</name>
    <name type="common">Proso millet</name>
    <name type="synonym">Broomcorn millet</name>
    <dbReference type="NCBI Taxonomy" id="4540"/>
    <lineage>
        <taxon>Eukaryota</taxon>
        <taxon>Viridiplantae</taxon>
        <taxon>Streptophyta</taxon>
        <taxon>Embryophyta</taxon>
        <taxon>Tracheophyta</taxon>
        <taxon>Spermatophyta</taxon>
        <taxon>Magnoliopsida</taxon>
        <taxon>Liliopsida</taxon>
        <taxon>Poales</taxon>
        <taxon>Poaceae</taxon>
        <taxon>PACMAD clade</taxon>
        <taxon>Panicoideae</taxon>
        <taxon>Panicodae</taxon>
        <taxon>Paniceae</taxon>
        <taxon>Panicinae</taxon>
        <taxon>Panicum</taxon>
        <taxon>Panicum sect. Panicum</taxon>
    </lineage>
</organism>
<dbReference type="EMBL" id="PQIB02000008">
    <property type="protein sequence ID" value="RLN04563.1"/>
    <property type="molecule type" value="Genomic_DNA"/>
</dbReference>
<name>A0A3L6RJK4_PANMI</name>
<protein>
    <submittedName>
        <fullName evidence="1">MADS-box transcription factor 7-like</fullName>
    </submittedName>
</protein>
<dbReference type="Proteomes" id="UP000275267">
    <property type="component" value="Unassembled WGS sequence"/>
</dbReference>
<proteinExistence type="predicted"/>
<dbReference type="OrthoDB" id="1898716at2759"/>
<dbReference type="AlphaFoldDB" id="A0A3L6RJK4"/>
<evidence type="ECO:0000313" key="1">
    <source>
        <dbReference type="EMBL" id="RLN04563.1"/>
    </source>
</evidence>